<keyword evidence="2" id="KW-0560">Oxidoreductase</keyword>
<evidence type="ECO:0000256" key="1">
    <source>
        <dbReference type="ARBA" id="ARBA00006484"/>
    </source>
</evidence>
<dbReference type="Gene3D" id="3.40.50.720">
    <property type="entry name" value="NAD(P)-binding Rossmann-like Domain"/>
    <property type="match status" value="1"/>
</dbReference>
<dbReference type="FunFam" id="3.40.50.720:FF:000084">
    <property type="entry name" value="Short-chain dehydrogenase reductase"/>
    <property type="match status" value="1"/>
</dbReference>
<dbReference type="AlphaFoldDB" id="A0A916Y6W3"/>
<dbReference type="Pfam" id="PF13561">
    <property type="entry name" value="adh_short_C2"/>
    <property type="match status" value="1"/>
</dbReference>
<organism evidence="3 4">
    <name type="scientific">Flavobacterium orientale</name>
    <dbReference type="NCBI Taxonomy" id="1756020"/>
    <lineage>
        <taxon>Bacteria</taxon>
        <taxon>Pseudomonadati</taxon>
        <taxon>Bacteroidota</taxon>
        <taxon>Flavobacteriia</taxon>
        <taxon>Flavobacteriales</taxon>
        <taxon>Flavobacteriaceae</taxon>
        <taxon>Flavobacterium</taxon>
    </lineage>
</organism>
<dbReference type="EMBL" id="BMFG01000010">
    <property type="protein sequence ID" value="GGD32567.1"/>
    <property type="molecule type" value="Genomic_DNA"/>
</dbReference>
<name>A0A916Y6W3_9FLAO</name>
<reference evidence="3" key="2">
    <citation type="submission" date="2020-09" db="EMBL/GenBank/DDBJ databases">
        <authorList>
            <person name="Sun Q."/>
            <person name="Zhou Y."/>
        </authorList>
    </citation>
    <scope>NUCLEOTIDE SEQUENCE</scope>
    <source>
        <strain evidence="3">CGMCC 1.12506</strain>
    </source>
</reference>
<dbReference type="CDD" id="cd05233">
    <property type="entry name" value="SDR_c"/>
    <property type="match status" value="1"/>
</dbReference>
<dbReference type="GO" id="GO:0016491">
    <property type="term" value="F:oxidoreductase activity"/>
    <property type="evidence" value="ECO:0007669"/>
    <property type="project" value="UniProtKB-KW"/>
</dbReference>
<evidence type="ECO:0000313" key="4">
    <source>
        <dbReference type="Proteomes" id="UP000625735"/>
    </source>
</evidence>
<evidence type="ECO:0000313" key="3">
    <source>
        <dbReference type="EMBL" id="GGD32567.1"/>
    </source>
</evidence>
<comment type="caution">
    <text evidence="3">The sequence shown here is derived from an EMBL/GenBank/DDBJ whole genome shotgun (WGS) entry which is preliminary data.</text>
</comment>
<keyword evidence="4" id="KW-1185">Reference proteome</keyword>
<evidence type="ECO:0000256" key="2">
    <source>
        <dbReference type="ARBA" id="ARBA00023002"/>
    </source>
</evidence>
<comment type="similarity">
    <text evidence="1">Belongs to the short-chain dehydrogenases/reductases (SDR) family.</text>
</comment>
<dbReference type="SUPFAM" id="SSF51735">
    <property type="entry name" value="NAD(P)-binding Rossmann-fold domains"/>
    <property type="match status" value="1"/>
</dbReference>
<proteinExistence type="inferred from homology"/>
<dbReference type="PRINTS" id="PR00081">
    <property type="entry name" value="GDHRDH"/>
</dbReference>
<protein>
    <submittedName>
        <fullName evidence="3">Short-chain dehydrogenase</fullName>
    </submittedName>
</protein>
<dbReference type="PANTHER" id="PTHR24321:SF8">
    <property type="entry name" value="ESTRADIOL 17-BETA-DEHYDROGENASE 8-RELATED"/>
    <property type="match status" value="1"/>
</dbReference>
<dbReference type="InterPro" id="IPR002347">
    <property type="entry name" value="SDR_fam"/>
</dbReference>
<dbReference type="RefSeq" id="WP_188362757.1">
    <property type="nucleotide sequence ID" value="NZ_BMFG01000010.1"/>
</dbReference>
<dbReference type="InterPro" id="IPR036291">
    <property type="entry name" value="NAD(P)-bd_dom_sf"/>
</dbReference>
<gene>
    <name evidence="3" type="ORF">GCM10011343_23300</name>
</gene>
<dbReference type="Proteomes" id="UP000625735">
    <property type="component" value="Unassembled WGS sequence"/>
</dbReference>
<accession>A0A916Y6W3</accession>
<dbReference type="PANTHER" id="PTHR24321">
    <property type="entry name" value="DEHYDROGENASES, SHORT CHAIN"/>
    <property type="match status" value="1"/>
</dbReference>
<sequence length="253" mass="26880">MKKLQNKTLFITGGLSVIGKACAIAAAKEGANIVVAARKSVNVDRAMEEIKEDNPKAIFIDCDVSVEAEVQAAIEATIRVFGSLDVALNNTVFRGKPNKVGEVAEKAWLKVVDSNLNGVHYVMQQELTQMAKQKNGVIVNMAAIFGTMGFESSPQGVAANQGVMGLTLTSALEFATLGIRLNSICPGFFDTPPQAKGGITGLEEVKQHVNKAVPMTRTDKAEQIINSFIFLSCADSSFATGNIIEIGGGYIVL</sequence>
<reference evidence="3" key="1">
    <citation type="journal article" date="2014" name="Int. J. Syst. Evol. Microbiol.">
        <title>Complete genome sequence of Corynebacterium casei LMG S-19264T (=DSM 44701T), isolated from a smear-ripened cheese.</title>
        <authorList>
            <consortium name="US DOE Joint Genome Institute (JGI-PGF)"/>
            <person name="Walter F."/>
            <person name="Albersmeier A."/>
            <person name="Kalinowski J."/>
            <person name="Ruckert C."/>
        </authorList>
    </citation>
    <scope>NUCLEOTIDE SEQUENCE</scope>
    <source>
        <strain evidence="3">CGMCC 1.12506</strain>
    </source>
</reference>